<evidence type="ECO:0008006" key="4">
    <source>
        <dbReference type="Google" id="ProtNLM"/>
    </source>
</evidence>
<keyword evidence="3" id="KW-1185">Reference proteome</keyword>
<dbReference type="RefSeq" id="WP_173122383.1">
    <property type="nucleotide sequence ID" value="NZ_JABRWJ010000003.1"/>
</dbReference>
<keyword evidence="1" id="KW-0175">Coiled coil</keyword>
<evidence type="ECO:0000313" key="3">
    <source>
        <dbReference type="Proteomes" id="UP000737171"/>
    </source>
</evidence>
<feature type="coiled-coil region" evidence="1">
    <location>
        <begin position="90"/>
        <end position="152"/>
    </location>
</feature>
<proteinExistence type="predicted"/>
<accession>A0ABX2EF69</accession>
<name>A0ABX2EF69_9BURK</name>
<comment type="caution">
    <text evidence="2">The sequence shown here is derived from an EMBL/GenBank/DDBJ whole genome shotgun (WGS) entry which is preliminary data.</text>
</comment>
<dbReference type="Proteomes" id="UP000737171">
    <property type="component" value="Unassembled WGS sequence"/>
</dbReference>
<protein>
    <recommendedName>
        <fullName evidence="4">Type III secretion protein</fullName>
    </recommendedName>
</protein>
<dbReference type="Gene3D" id="1.10.287.1700">
    <property type="match status" value="1"/>
</dbReference>
<dbReference type="EMBL" id="JABRWJ010000003">
    <property type="protein sequence ID" value="NRF67254.1"/>
    <property type="molecule type" value="Genomic_DNA"/>
</dbReference>
<reference evidence="2 3" key="1">
    <citation type="submission" date="2020-05" db="EMBL/GenBank/DDBJ databases">
        <title>Aquincola sp. isolate from soil.</title>
        <authorList>
            <person name="Han J."/>
            <person name="Kim D.-U."/>
        </authorList>
    </citation>
    <scope>NUCLEOTIDE SEQUENCE [LARGE SCALE GENOMIC DNA]</scope>
    <source>
        <strain evidence="2 3">S2</strain>
    </source>
</reference>
<dbReference type="InterPro" id="IPR053716">
    <property type="entry name" value="Flag_assembly_chemotaxis_eff"/>
</dbReference>
<evidence type="ECO:0000256" key="1">
    <source>
        <dbReference type="SAM" id="Coils"/>
    </source>
</evidence>
<organism evidence="2 3">
    <name type="scientific">Pseudaquabacterium terrae</name>
    <dbReference type="NCBI Taxonomy" id="2732868"/>
    <lineage>
        <taxon>Bacteria</taxon>
        <taxon>Pseudomonadati</taxon>
        <taxon>Pseudomonadota</taxon>
        <taxon>Betaproteobacteria</taxon>
        <taxon>Burkholderiales</taxon>
        <taxon>Sphaerotilaceae</taxon>
        <taxon>Pseudaquabacterium</taxon>
    </lineage>
</organism>
<gene>
    <name evidence="2" type="ORF">HLB44_09690</name>
</gene>
<evidence type="ECO:0000313" key="2">
    <source>
        <dbReference type="EMBL" id="NRF67254.1"/>
    </source>
</evidence>
<sequence length="159" mass="17831">MTARLPSPGEAQQLVRLRALRVQRSRDAFTAASAAVVDAEQAVHERQRLIDRVRREIDALGESVAHGFDGQLARWSQHLVAQRDKLADRLERAEYALVGDERKLEEAQEAAAQARAELTRALAREDAVRGLHGEAKRAVGRAREQRAELEQEDLRVVAR</sequence>